<dbReference type="Gene3D" id="1.20.1280.50">
    <property type="match status" value="1"/>
</dbReference>
<dbReference type="InterPro" id="IPR001810">
    <property type="entry name" value="F-box_dom"/>
</dbReference>
<protein>
    <submittedName>
        <fullName evidence="1">Uncharacterized protein</fullName>
    </submittedName>
</protein>
<dbReference type="OrthoDB" id="430364at2759"/>
<dbReference type="InterPro" id="IPR023394">
    <property type="entry name" value="Sec7_C_sf"/>
</dbReference>
<dbReference type="EMBL" id="CAIIXF020000002">
    <property type="protein sequence ID" value="CAH1777137.1"/>
    <property type="molecule type" value="Genomic_DNA"/>
</dbReference>
<dbReference type="PROSITE" id="PS50190">
    <property type="entry name" value="SEC7"/>
    <property type="match status" value="1"/>
</dbReference>
<comment type="caution">
    <text evidence="1">The sequence shown here is derived from an EMBL/GenBank/DDBJ whole genome shotgun (WGS) entry which is preliminary data.</text>
</comment>
<dbReference type="CDD" id="cd00171">
    <property type="entry name" value="Sec7"/>
    <property type="match status" value="1"/>
</dbReference>
<evidence type="ECO:0000313" key="2">
    <source>
        <dbReference type="Proteomes" id="UP000749559"/>
    </source>
</evidence>
<dbReference type="AlphaFoldDB" id="A0A8J1TGQ8"/>
<dbReference type="InterPro" id="IPR048003">
    <property type="entry name" value="FBXO8_F-box"/>
</dbReference>
<sequence>MGQYLPRLLSEVNEFERQVKLNQQKNGMAVTEKFPDIAQLPPELALLVLSKLDATDLCLAGCVWKDLGQVDILWQGLCKASWTSCHQYSVWKNSPRFSFKKLYLLLDEGCLTFNADWKQGMDYLLKHEIVTEDAMSIAKFFHGTYKLDRKQKMSFLETRPDVLDLLVKLQNFQKQFLPNALRKFFRDIQAPTERGSYLSSMMEKFSAQFCECNPDVGLSRDAVFVVCFSLIMLSVDLCSPQVKNKMSKREFIRNTCRATEGLNDEYAGHLYDNIYLVGHVASPER</sequence>
<keyword evidence="2" id="KW-1185">Reference proteome</keyword>
<dbReference type="Pfam" id="PF01369">
    <property type="entry name" value="Sec7"/>
    <property type="match status" value="1"/>
</dbReference>
<dbReference type="SUPFAM" id="SSF81383">
    <property type="entry name" value="F-box domain"/>
    <property type="match status" value="1"/>
</dbReference>
<organism evidence="1 2">
    <name type="scientific">Owenia fusiformis</name>
    <name type="common">Polychaete worm</name>
    <dbReference type="NCBI Taxonomy" id="6347"/>
    <lineage>
        <taxon>Eukaryota</taxon>
        <taxon>Metazoa</taxon>
        <taxon>Spiralia</taxon>
        <taxon>Lophotrochozoa</taxon>
        <taxon>Annelida</taxon>
        <taxon>Polychaeta</taxon>
        <taxon>Sedentaria</taxon>
        <taxon>Canalipalpata</taxon>
        <taxon>Sabellida</taxon>
        <taxon>Oweniida</taxon>
        <taxon>Oweniidae</taxon>
        <taxon>Owenia</taxon>
    </lineage>
</organism>
<dbReference type="InterPro" id="IPR000904">
    <property type="entry name" value="Sec7_dom"/>
</dbReference>
<dbReference type="SMART" id="SM00222">
    <property type="entry name" value="Sec7"/>
    <property type="match status" value="1"/>
</dbReference>
<name>A0A8J1TGQ8_OWEFU</name>
<dbReference type="PANTHER" id="PTHR10663:SF372">
    <property type="entry name" value="F-BOX ONLY PROTEIN 8"/>
    <property type="match status" value="1"/>
</dbReference>
<dbReference type="InterPro" id="IPR035999">
    <property type="entry name" value="Sec7_dom_sf"/>
</dbReference>
<dbReference type="GO" id="GO:0005085">
    <property type="term" value="F:guanyl-nucleotide exchange factor activity"/>
    <property type="evidence" value="ECO:0007669"/>
    <property type="project" value="InterPro"/>
</dbReference>
<dbReference type="Proteomes" id="UP000749559">
    <property type="component" value="Unassembled WGS sequence"/>
</dbReference>
<dbReference type="CDD" id="cd22088">
    <property type="entry name" value="F-box_FBXO8"/>
    <property type="match status" value="1"/>
</dbReference>
<dbReference type="InterPro" id="IPR036047">
    <property type="entry name" value="F-box-like_dom_sf"/>
</dbReference>
<dbReference type="GO" id="GO:0032012">
    <property type="term" value="P:regulation of ARF protein signal transduction"/>
    <property type="evidence" value="ECO:0007669"/>
    <property type="project" value="InterPro"/>
</dbReference>
<dbReference type="Gene3D" id="1.10.1000.11">
    <property type="entry name" value="Arf Nucleotide-binding Site Opener,domain 2"/>
    <property type="match status" value="1"/>
</dbReference>
<dbReference type="PANTHER" id="PTHR10663">
    <property type="entry name" value="GUANYL-NUCLEOTIDE EXCHANGE FACTOR"/>
    <property type="match status" value="1"/>
</dbReference>
<gene>
    <name evidence="1" type="ORF">OFUS_LOCUS4221</name>
</gene>
<reference evidence="1" key="1">
    <citation type="submission" date="2022-03" db="EMBL/GenBank/DDBJ databases">
        <authorList>
            <person name="Martin C."/>
        </authorList>
    </citation>
    <scope>NUCLEOTIDE SEQUENCE</scope>
</reference>
<accession>A0A8J1TGQ8</accession>
<proteinExistence type="predicted"/>
<evidence type="ECO:0000313" key="1">
    <source>
        <dbReference type="EMBL" id="CAH1777137.1"/>
    </source>
</evidence>
<dbReference type="SUPFAM" id="SSF48425">
    <property type="entry name" value="Sec7 domain"/>
    <property type="match status" value="1"/>
</dbReference>
<dbReference type="Pfam" id="PF12937">
    <property type="entry name" value="F-box-like"/>
    <property type="match status" value="1"/>
</dbReference>
<dbReference type="Gene3D" id="1.10.220.20">
    <property type="match status" value="1"/>
</dbReference>